<dbReference type="GO" id="GO:0045944">
    <property type="term" value="P:positive regulation of transcription by RNA polymerase II"/>
    <property type="evidence" value="ECO:0007669"/>
    <property type="project" value="TreeGrafter"/>
</dbReference>
<dbReference type="InterPro" id="IPR031099">
    <property type="entry name" value="BRCA1-associated"/>
</dbReference>
<feature type="domain" description="BRCT" evidence="7">
    <location>
        <begin position="276"/>
        <end position="345"/>
    </location>
</feature>
<evidence type="ECO:0000256" key="5">
    <source>
        <dbReference type="ARBA" id="ARBA00023242"/>
    </source>
</evidence>
<gene>
    <name evidence="9" type="ORF">g.32678</name>
    <name evidence="8" type="ORF">g.32679</name>
</gene>
<dbReference type="GO" id="GO:0031436">
    <property type="term" value="C:BRCA1-BARD1 complex"/>
    <property type="evidence" value="ECO:0007669"/>
    <property type="project" value="TreeGrafter"/>
</dbReference>
<keyword evidence="2" id="KW-0677">Repeat</keyword>
<proteinExistence type="predicted"/>
<evidence type="ECO:0000313" key="9">
    <source>
        <dbReference type="EMBL" id="JAS84615.1"/>
    </source>
</evidence>
<feature type="non-terminal residue" evidence="8">
    <location>
        <position position="1"/>
    </location>
</feature>
<dbReference type="EMBL" id="GECU01023091">
    <property type="protein sequence ID" value="JAS84615.1"/>
    <property type="molecule type" value="Transcribed_RNA"/>
</dbReference>
<reference evidence="8" key="1">
    <citation type="submission" date="2015-11" db="EMBL/GenBank/DDBJ databases">
        <title>De novo transcriptome assembly of four potential Pierce s Disease insect vectors from Arizona vineyards.</title>
        <authorList>
            <person name="Tassone E.E."/>
        </authorList>
    </citation>
    <scope>NUCLEOTIDE SEQUENCE</scope>
</reference>
<dbReference type="Pfam" id="PF16589">
    <property type="entry name" value="BRCT_2"/>
    <property type="match status" value="1"/>
</dbReference>
<organism evidence="8">
    <name type="scientific">Homalodisca liturata</name>
    <dbReference type="NCBI Taxonomy" id="320908"/>
    <lineage>
        <taxon>Eukaryota</taxon>
        <taxon>Metazoa</taxon>
        <taxon>Ecdysozoa</taxon>
        <taxon>Arthropoda</taxon>
        <taxon>Hexapoda</taxon>
        <taxon>Insecta</taxon>
        <taxon>Pterygota</taxon>
        <taxon>Neoptera</taxon>
        <taxon>Paraneoptera</taxon>
        <taxon>Hemiptera</taxon>
        <taxon>Auchenorrhyncha</taxon>
        <taxon>Membracoidea</taxon>
        <taxon>Cicadellidae</taxon>
        <taxon>Cicadellinae</taxon>
        <taxon>Proconiini</taxon>
        <taxon>Homalodisca</taxon>
    </lineage>
</organism>
<keyword evidence="4" id="KW-0234">DNA repair</keyword>
<dbReference type="SMART" id="SM00292">
    <property type="entry name" value="BRCT"/>
    <property type="match status" value="2"/>
</dbReference>
<dbReference type="PANTHER" id="PTHR13763:SF0">
    <property type="entry name" value="BREAST CANCER TYPE 1 SUSCEPTIBILITY PROTEIN"/>
    <property type="match status" value="1"/>
</dbReference>
<feature type="region of interest" description="Disordered" evidence="6">
    <location>
        <begin position="229"/>
        <end position="255"/>
    </location>
</feature>
<keyword evidence="3" id="KW-0227">DNA damage</keyword>
<feature type="compositionally biased region" description="Polar residues" evidence="6">
    <location>
        <begin position="243"/>
        <end position="252"/>
    </location>
</feature>
<evidence type="ECO:0000256" key="1">
    <source>
        <dbReference type="ARBA" id="ARBA00004123"/>
    </source>
</evidence>
<dbReference type="InterPro" id="IPR001357">
    <property type="entry name" value="BRCT_dom"/>
</dbReference>
<evidence type="ECO:0000313" key="8">
    <source>
        <dbReference type="EMBL" id="JAS80949.1"/>
    </source>
</evidence>
<feature type="region of interest" description="Disordered" evidence="6">
    <location>
        <begin position="38"/>
        <end position="69"/>
    </location>
</feature>
<dbReference type="GO" id="GO:0004842">
    <property type="term" value="F:ubiquitin-protein transferase activity"/>
    <property type="evidence" value="ECO:0007669"/>
    <property type="project" value="TreeGrafter"/>
</dbReference>
<dbReference type="InterPro" id="IPR036420">
    <property type="entry name" value="BRCT_dom_sf"/>
</dbReference>
<dbReference type="Gene3D" id="3.40.50.10190">
    <property type="entry name" value="BRCT domain"/>
    <property type="match status" value="2"/>
</dbReference>
<evidence type="ECO:0000256" key="6">
    <source>
        <dbReference type="SAM" id="MobiDB-lite"/>
    </source>
</evidence>
<evidence type="ECO:0000256" key="4">
    <source>
        <dbReference type="ARBA" id="ARBA00023204"/>
    </source>
</evidence>
<protein>
    <recommendedName>
        <fullName evidence="7">BRCT domain-containing protein</fullName>
    </recommendedName>
</protein>
<comment type="subcellular location">
    <subcellularLocation>
        <location evidence="1">Nucleus</location>
    </subcellularLocation>
</comment>
<dbReference type="AlphaFoldDB" id="A0A1B6I202"/>
<dbReference type="SUPFAM" id="SSF52113">
    <property type="entry name" value="BRCT domain"/>
    <property type="match status" value="2"/>
</dbReference>
<dbReference type="GO" id="GO:0000724">
    <property type="term" value="P:double-strand break repair via homologous recombination"/>
    <property type="evidence" value="ECO:0007669"/>
    <property type="project" value="TreeGrafter"/>
</dbReference>
<dbReference type="GO" id="GO:0070531">
    <property type="term" value="C:BRCA1-A complex"/>
    <property type="evidence" value="ECO:0007669"/>
    <property type="project" value="TreeGrafter"/>
</dbReference>
<keyword evidence="5" id="KW-0539">Nucleus</keyword>
<dbReference type="PROSITE" id="PS50172">
    <property type="entry name" value="BRCT"/>
    <property type="match status" value="2"/>
</dbReference>
<dbReference type="EMBL" id="GECU01026757">
    <property type="protein sequence ID" value="JAS80949.1"/>
    <property type="molecule type" value="Transcribed_RNA"/>
</dbReference>
<evidence type="ECO:0000256" key="3">
    <source>
        <dbReference type="ARBA" id="ARBA00022763"/>
    </source>
</evidence>
<accession>A0A1B6I202</accession>
<sequence length="470" mass="53659">LKVTRGQVTLTYKKKEQECSRNPKLKVTRGQVTITYKNKGSQRHVLSSPMENSNNEEELDNNKKDSNVDPPTFSLGQLFEHQVTDRLQKAIVESTDKLDKDHRNELQYNNSLVASKKPESTVDLQGCQDEEQTLKHNLNMLDDGPMSPDEVSNASSEDLFVEGTPSQIKTYVNHKKQNQCEMLEESNKVNSTNLTEKFSEKPVHSVSNNFEQHSVTESTNMEHEHIQKVTTRTENTENKNCDQSEIVESSQSETDESENYCFSSSLLTPHQNQVLGYVLSNLNIPFSKTVGNHISHLIVSNSGGYAQHSHKFLLAMALHKQIIKYDWIEEVIKTRRLVPLEDYLAVDRNGVCGVLRAKEDVKRELLQNFAIHIYNTIDKEIQRHQIEEIITLCGGTLVTDLHQFPAVSKSMTRVILLCKYVEVNSEAEELLKCRDMYKAPLVQVSWLYDTISQYRVLPLEEYIGMPSTSP</sequence>
<evidence type="ECO:0000259" key="7">
    <source>
        <dbReference type="PROSITE" id="PS50172"/>
    </source>
</evidence>
<dbReference type="PANTHER" id="PTHR13763">
    <property type="entry name" value="BREAST CANCER TYPE 1 SUSCEPTIBILITY PROTEIN BRCA1"/>
    <property type="match status" value="1"/>
</dbReference>
<feature type="domain" description="BRCT" evidence="7">
    <location>
        <begin position="361"/>
        <end position="464"/>
    </location>
</feature>
<name>A0A1B6I202_9HEMI</name>
<evidence type="ECO:0000256" key="2">
    <source>
        <dbReference type="ARBA" id="ARBA00022737"/>
    </source>
</evidence>